<feature type="transmembrane region" description="Helical" evidence="2">
    <location>
        <begin position="543"/>
        <end position="566"/>
    </location>
</feature>
<dbReference type="GO" id="GO:0043236">
    <property type="term" value="F:laminin binding"/>
    <property type="evidence" value="ECO:0007669"/>
    <property type="project" value="TreeGrafter"/>
</dbReference>
<dbReference type="PANTHER" id="PTHR21559">
    <property type="entry name" value="DYSTROGLYCAN-RELATED"/>
    <property type="match status" value="1"/>
</dbReference>
<dbReference type="GO" id="GO:0016011">
    <property type="term" value="C:dystroglycan complex"/>
    <property type="evidence" value="ECO:0007669"/>
    <property type="project" value="TreeGrafter"/>
</dbReference>
<sequence length="676" mass="76901">MHVLDDTSFKLPPPLFFGIRDSQHVKATALASRYVSVGIMLIMSAEKTMREIASFLCQIVVAGLCLTAATADVEYSTRQVNIGQYFSAYVGNNVIAKETLPKWLNYNGSYIHGVPQIENVPDDKVERIVNGTTDMMFVQFDLTENKTCGYEQAIFMEIMFEDIYKEYTPTELSEIFQDFALTMDVPIEKLRAFPASYLRVWREETNVIFSNVEELDDDSDERLVLVWVLGCDRFDENDEYPKTAQVVNDNKYEFRVVEGIQNDVTWNSADLLKLYVTQEHVNAVTEYPFRTTRRINNPPKKMKSLPSYTCIRGKKCILNIPDDTFVDELPANQILYSVHPIEHEENFLYAQFPTMQGVALKPGSYKFRLEARDVENQAASAPFLVTVTDEAVRDFGYELVFDKDFKSFDGIQTCTLIDRLGAVLRLDANKIRITELKQGKGQRQSIVKFNYVDFHKNGECDVDEIKRVNRLMTTKTMVLPKFISQVGQQFFVRSVKLHLDGKCEYGAPLSETSDKPIHKAGVKSMPETTNVKAREDDSMLLNFILPVALIALFLVLAIFAVIYCCLFRKPTKKERKALTYVTKGQPVVFPNEVSHEDDIASVSVPMLAKDERPPLKPLEITTIHENPLYRAPTRTSVSTTNSQLNTSSTPRSTVAPNQRLPPSYTADLVIRYANSY</sequence>
<evidence type="ECO:0000256" key="1">
    <source>
        <dbReference type="SAM" id="MobiDB-lite"/>
    </source>
</evidence>
<name>A0A7E4UYE1_PANRE</name>
<keyword evidence="2" id="KW-1133">Transmembrane helix</keyword>
<organism evidence="4 5">
    <name type="scientific">Panagrellus redivivus</name>
    <name type="common">Microworm</name>
    <dbReference type="NCBI Taxonomy" id="6233"/>
    <lineage>
        <taxon>Eukaryota</taxon>
        <taxon>Metazoa</taxon>
        <taxon>Ecdysozoa</taxon>
        <taxon>Nematoda</taxon>
        <taxon>Chromadorea</taxon>
        <taxon>Rhabditida</taxon>
        <taxon>Tylenchina</taxon>
        <taxon>Panagrolaimomorpha</taxon>
        <taxon>Panagrolaimoidea</taxon>
        <taxon>Panagrolaimidae</taxon>
        <taxon>Panagrellus</taxon>
    </lineage>
</organism>
<evidence type="ECO:0000259" key="3">
    <source>
        <dbReference type="Pfam" id="PF05454"/>
    </source>
</evidence>
<keyword evidence="4" id="KW-1185">Reference proteome</keyword>
<dbReference type="WBParaSite" id="Pan_g14328.t1">
    <property type="protein sequence ID" value="Pan_g14328.t1"/>
    <property type="gene ID" value="Pan_g14328"/>
</dbReference>
<dbReference type="GO" id="GO:0042383">
    <property type="term" value="C:sarcolemma"/>
    <property type="evidence" value="ECO:0007669"/>
    <property type="project" value="TreeGrafter"/>
</dbReference>
<dbReference type="InterPro" id="IPR008465">
    <property type="entry name" value="DAG1_C"/>
</dbReference>
<dbReference type="GO" id="GO:0007411">
    <property type="term" value="P:axon guidance"/>
    <property type="evidence" value="ECO:0007669"/>
    <property type="project" value="TreeGrafter"/>
</dbReference>
<dbReference type="Proteomes" id="UP000492821">
    <property type="component" value="Unassembled WGS sequence"/>
</dbReference>
<evidence type="ECO:0000313" key="4">
    <source>
        <dbReference type="Proteomes" id="UP000492821"/>
    </source>
</evidence>
<dbReference type="Pfam" id="PF05454">
    <property type="entry name" value="DAG1"/>
    <property type="match status" value="1"/>
</dbReference>
<evidence type="ECO:0000256" key="2">
    <source>
        <dbReference type="SAM" id="Phobius"/>
    </source>
</evidence>
<dbReference type="AlphaFoldDB" id="A0A7E4UYE1"/>
<dbReference type="GO" id="GO:0002009">
    <property type="term" value="P:morphogenesis of an epithelium"/>
    <property type="evidence" value="ECO:0007669"/>
    <property type="project" value="TreeGrafter"/>
</dbReference>
<dbReference type="GO" id="GO:0021675">
    <property type="term" value="P:nerve development"/>
    <property type="evidence" value="ECO:0007669"/>
    <property type="project" value="TreeGrafter"/>
</dbReference>
<evidence type="ECO:0000313" key="5">
    <source>
        <dbReference type="WBParaSite" id="Pan_g14328.t1"/>
    </source>
</evidence>
<dbReference type="PANTHER" id="PTHR21559:SF21">
    <property type="entry name" value="DYSTROGLYCAN 1"/>
    <property type="match status" value="1"/>
</dbReference>
<feature type="domain" description="Dystroglycan C-terminal" evidence="3">
    <location>
        <begin position="435"/>
        <end position="622"/>
    </location>
</feature>
<keyword evidence="2" id="KW-0812">Transmembrane</keyword>
<feature type="compositionally biased region" description="Low complexity" evidence="1">
    <location>
        <begin position="635"/>
        <end position="649"/>
    </location>
</feature>
<reference evidence="4" key="1">
    <citation type="journal article" date="2013" name="Genetics">
        <title>The draft genome and transcriptome of Panagrellus redivivus are shaped by the harsh demands of a free-living lifestyle.</title>
        <authorList>
            <person name="Srinivasan J."/>
            <person name="Dillman A.R."/>
            <person name="Macchietto M.G."/>
            <person name="Heikkinen L."/>
            <person name="Lakso M."/>
            <person name="Fracchia K.M."/>
            <person name="Antoshechkin I."/>
            <person name="Mortazavi A."/>
            <person name="Wong G."/>
            <person name="Sternberg P.W."/>
        </authorList>
    </citation>
    <scope>NUCLEOTIDE SEQUENCE [LARGE SCALE GENOMIC DNA]</scope>
    <source>
        <strain evidence="4">MT8872</strain>
    </source>
</reference>
<reference evidence="5" key="2">
    <citation type="submission" date="2020-10" db="UniProtKB">
        <authorList>
            <consortium name="WormBaseParasite"/>
        </authorList>
    </citation>
    <scope>IDENTIFICATION</scope>
</reference>
<protein>
    <submittedName>
        <fullName evidence="5">DAG1 domain-containing protein</fullName>
    </submittedName>
</protein>
<proteinExistence type="predicted"/>
<accession>A0A7E4UYE1</accession>
<keyword evidence="2" id="KW-0472">Membrane</keyword>
<feature type="region of interest" description="Disordered" evidence="1">
    <location>
        <begin position="631"/>
        <end position="660"/>
    </location>
</feature>